<evidence type="ECO:0000313" key="2">
    <source>
        <dbReference type="EMBL" id="AIS16307.1"/>
    </source>
</evidence>
<keyword evidence="3" id="KW-1185">Reference proteome</keyword>
<protein>
    <recommendedName>
        <fullName evidence="4">Flagellar protein FlaG</fullName>
    </recommendedName>
</protein>
<sequence>MDMSVTARLPLAATSTPALPSAASLPARQVKQDEPAMQSVAPERAELEQAVKDIQAHVDTAQRNLEFSIDDSTHHVVVKVIATDSGEIIRQLPTEAALKLAQSLADGRSGLLDAKI</sequence>
<dbReference type="OrthoDB" id="5741693at2"/>
<dbReference type="PANTHER" id="PTHR37166">
    <property type="entry name" value="PROTEIN FLAG"/>
    <property type="match status" value="1"/>
</dbReference>
<dbReference type="STRING" id="216142.LT40_02395"/>
<evidence type="ECO:0000313" key="3">
    <source>
        <dbReference type="Proteomes" id="UP000029499"/>
    </source>
</evidence>
<evidence type="ECO:0000256" key="1">
    <source>
        <dbReference type="SAM" id="MobiDB-lite"/>
    </source>
</evidence>
<feature type="region of interest" description="Disordered" evidence="1">
    <location>
        <begin position="1"/>
        <end position="40"/>
    </location>
</feature>
<dbReference type="HOGENOM" id="CLU_120910_4_2_6"/>
<dbReference type="AlphaFoldDB" id="A0A089YPL5"/>
<accession>A0A089YPL5</accession>
<dbReference type="KEGG" id="prh:LT40_02395"/>
<dbReference type="eggNOG" id="COG1334">
    <property type="taxonomic scope" value="Bacteria"/>
</dbReference>
<organism evidence="2 3">
    <name type="scientific">Pseudomonas rhizosphaerae</name>
    <dbReference type="NCBI Taxonomy" id="216142"/>
    <lineage>
        <taxon>Bacteria</taxon>
        <taxon>Pseudomonadati</taxon>
        <taxon>Pseudomonadota</taxon>
        <taxon>Gammaproteobacteria</taxon>
        <taxon>Pseudomonadales</taxon>
        <taxon>Pseudomonadaceae</taxon>
        <taxon>Pseudomonas</taxon>
    </lineage>
</organism>
<dbReference type="InterPro" id="IPR035924">
    <property type="entry name" value="FlaG-like_sf"/>
</dbReference>
<dbReference type="SUPFAM" id="SSF160214">
    <property type="entry name" value="FlaG-like"/>
    <property type="match status" value="1"/>
</dbReference>
<dbReference type="InterPro" id="IPR005186">
    <property type="entry name" value="FlaG"/>
</dbReference>
<reference evidence="2 3" key="1">
    <citation type="journal article" date="2015" name="J. Biotechnol.">
        <title>Complete genome sequence of Pseudomonas rhizosphaerae IH5T (=DSM 16299T), a phosphate-solubilizing rhizobacterium for bacterial biofertilizer.</title>
        <authorList>
            <person name="Kwak Y."/>
            <person name="Jung B.K."/>
            <person name="Shin J.H."/>
        </authorList>
    </citation>
    <scope>NUCLEOTIDE SEQUENCE [LARGE SCALE GENOMIC DNA]</scope>
    <source>
        <strain evidence="2">DSM 16299</strain>
    </source>
</reference>
<feature type="compositionally biased region" description="Low complexity" evidence="1">
    <location>
        <begin position="1"/>
        <end position="28"/>
    </location>
</feature>
<evidence type="ECO:0008006" key="4">
    <source>
        <dbReference type="Google" id="ProtNLM"/>
    </source>
</evidence>
<dbReference type="Pfam" id="PF03646">
    <property type="entry name" value="FlaG"/>
    <property type="match status" value="1"/>
</dbReference>
<dbReference type="EMBL" id="CP009533">
    <property type="protein sequence ID" value="AIS16307.1"/>
    <property type="molecule type" value="Genomic_DNA"/>
</dbReference>
<dbReference type="Gene3D" id="3.30.160.170">
    <property type="entry name" value="FlaG-like"/>
    <property type="match status" value="1"/>
</dbReference>
<dbReference type="Proteomes" id="UP000029499">
    <property type="component" value="Chromosome"/>
</dbReference>
<proteinExistence type="predicted"/>
<dbReference type="PANTHER" id="PTHR37166:SF1">
    <property type="entry name" value="PROTEIN FLAG"/>
    <property type="match status" value="1"/>
</dbReference>
<gene>
    <name evidence="2" type="ORF">LT40_02395</name>
</gene>
<dbReference type="RefSeq" id="WP_043193251.1">
    <property type="nucleotide sequence ID" value="NZ_CP009533.1"/>
</dbReference>
<name>A0A089YPL5_9PSED</name>